<keyword evidence="1" id="KW-0472">Membrane</keyword>
<dbReference type="EMBL" id="MU005764">
    <property type="protein sequence ID" value="KAF2715007.1"/>
    <property type="molecule type" value="Genomic_DNA"/>
</dbReference>
<feature type="transmembrane region" description="Helical" evidence="1">
    <location>
        <begin position="6"/>
        <end position="28"/>
    </location>
</feature>
<feature type="transmembrane region" description="Helical" evidence="1">
    <location>
        <begin position="56"/>
        <end position="77"/>
    </location>
</feature>
<dbReference type="Proteomes" id="UP000799428">
    <property type="component" value="Unassembled WGS sequence"/>
</dbReference>
<keyword evidence="1" id="KW-1133">Transmembrane helix</keyword>
<proteinExistence type="predicted"/>
<accession>A0A6G1KRQ3</accession>
<protein>
    <submittedName>
        <fullName evidence="2">Uncharacterized protein</fullName>
    </submittedName>
</protein>
<gene>
    <name evidence="2" type="ORF">K504DRAFT_16665</name>
</gene>
<evidence type="ECO:0000313" key="3">
    <source>
        <dbReference type="Proteomes" id="UP000799428"/>
    </source>
</evidence>
<dbReference type="AlphaFoldDB" id="A0A6G1KRQ3"/>
<name>A0A6G1KRQ3_9PLEO</name>
<keyword evidence="3" id="KW-1185">Reference proteome</keyword>
<keyword evidence="1" id="KW-0812">Transmembrane</keyword>
<reference evidence="2" key="1">
    <citation type="journal article" date="2020" name="Stud. Mycol.">
        <title>101 Dothideomycetes genomes: a test case for predicting lifestyles and emergence of pathogens.</title>
        <authorList>
            <person name="Haridas S."/>
            <person name="Albert R."/>
            <person name="Binder M."/>
            <person name="Bloem J."/>
            <person name="Labutti K."/>
            <person name="Salamov A."/>
            <person name="Andreopoulos B."/>
            <person name="Baker S."/>
            <person name="Barry K."/>
            <person name="Bills G."/>
            <person name="Bluhm B."/>
            <person name="Cannon C."/>
            <person name="Castanera R."/>
            <person name="Culley D."/>
            <person name="Daum C."/>
            <person name="Ezra D."/>
            <person name="Gonzalez J."/>
            <person name="Henrissat B."/>
            <person name="Kuo A."/>
            <person name="Liang C."/>
            <person name="Lipzen A."/>
            <person name="Lutzoni F."/>
            <person name="Magnuson J."/>
            <person name="Mondo S."/>
            <person name="Nolan M."/>
            <person name="Ohm R."/>
            <person name="Pangilinan J."/>
            <person name="Park H.-J."/>
            <person name="Ramirez L."/>
            <person name="Alfaro M."/>
            <person name="Sun H."/>
            <person name="Tritt A."/>
            <person name="Yoshinaga Y."/>
            <person name="Zwiers L.-H."/>
            <person name="Turgeon B."/>
            <person name="Goodwin S."/>
            <person name="Spatafora J."/>
            <person name="Crous P."/>
            <person name="Grigoriev I."/>
        </authorList>
    </citation>
    <scope>NUCLEOTIDE SEQUENCE</scope>
    <source>
        <strain evidence="2">CBS 279.74</strain>
    </source>
</reference>
<evidence type="ECO:0000256" key="1">
    <source>
        <dbReference type="SAM" id="Phobius"/>
    </source>
</evidence>
<sequence>MIITCSHVRLFIGIVIFLSFGHSIILGWQMSQSPKRRKVLIDRASDRVRVWVRVRVRGLVISCIDFFDCVLVFLHTLTG</sequence>
<organism evidence="2 3">
    <name type="scientific">Pleomassaria siparia CBS 279.74</name>
    <dbReference type="NCBI Taxonomy" id="1314801"/>
    <lineage>
        <taxon>Eukaryota</taxon>
        <taxon>Fungi</taxon>
        <taxon>Dikarya</taxon>
        <taxon>Ascomycota</taxon>
        <taxon>Pezizomycotina</taxon>
        <taxon>Dothideomycetes</taxon>
        <taxon>Pleosporomycetidae</taxon>
        <taxon>Pleosporales</taxon>
        <taxon>Pleomassariaceae</taxon>
        <taxon>Pleomassaria</taxon>
    </lineage>
</organism>
<evidence type="ECO:0000313" key="2">
    <source>
        <dbReference type="EMBL" id="KAF2715007.1"/>
    </source>
</evidence>